<dbReference type="OrthoDB" id="6415790at2759"/>
<feature type="transmembrane region" description="Helical" evidence="5">
    <location>
        <begin position="293"/>
        <end position="310"/>
    </location>
</feature>
<reference evidence="6 7" key="1">
    <citation type="submission" date="2015-12" db="EMBL/GenBank/DDBJ databases">
        <title>The genome of Folsomia candida.</title>
        <authorList>
            <person name="Faddeeva A."/>
            <person name="Derks M.F."/>
            <person name="Anvar Y."/>
            <person name="Smit S."/>
            <person name="Van Straalen N."/>
            <person name="Roelofs D."/>
        </authorList>
    </citation>
    <scope>NUCLEOTIDE SEQUENCE [LARGE SCALE GENOMIC DNA]</scope>
    <source>
        <strain evidence="6 7">VU population</strain>
        <tissue evidence="6">Whole body</tissue>
    </source>
</reference>
<dbReference type="InterPro" id="IPR036259">
    <property type="entry name" value="MFS_trans_sf"/>
</dbReference>
<dbReference type="InterPro" id="IPR024371">
    <property type="entry name" value="AcetylCoA_trans_1-like"/>
</dbReference>
<dbReference type="SUPFAM" id="SSF103473">
    <property type="entry name" value="MFS general substrate transporter"/>
    <property type="match status" value="1"/>
</dbReference>
<name>A0A226DH95_FOLCA</name>
<dbReference type="PANTHER" id="PTHR12778:SF9">
    <property type="entry name" value="ACETYL-COENZYME A TRANSPORTER 1"/>
    <property type="match status" value="1"/>
</dbReference>
<dbReference type="Proteomes" id="UP000198287">
    <property type="component" value="Unassembled WGS sequence"/>
</dbReference>
<organism evidence="6 7">
    <name type="scientific">Folsomia candida</name>
    <name type="common">Springtail</name>
    <dbReference type="NCBI Taxonomy" id="158441"/>
    <lineage>
        <taxon>Eukaryota</taxon>
        <taxon>Metazoa</taxon>
        <taxon>Ecdysozoa</taxon>
        <taxon>Arthropoda</taxon>
        <taxon>Hexapoda</taxon>
        <taxon>Collembola</taxon>
        <taxon>Entomobryomorpha</taxon>
        <taxon>Isotomoidea</taxon>
        <taxon>Isotomidae</taxon>
        <taxon>Proisotominae</taxon>
        <taxon>Folsomia</taxon>
    </lineage>
</organism>
<keyword evidence="7" id="KW-1185">Reference proteome</keyword>
<dbReference type="GO" id="GO:0016020">
    <property type="term" value="C:membrane"/>
    <property type="evidence" value="ECO:0007669"/>
    <property type="project" value="UniProtKB-SubCell"/>
</dbReference>
<feature type="transmembrane region" description="Helical" evidence="5">
    <location>
        <begin position="226"/>
        <end position="252"/>
    </location>
</feature>
<comment type="subcellular location">
    <subcellularLocation>
        <location evidence="1">Membrane</location>
        <topology evidence="1">Multi-pass membrane protein</topology>
    </subcellularLocation>
</comment>
<feature type="transmembrane region" description="Helical" evidence="5">
    <location>
        <begin position="330"/>
        <end position="347"/>
    </location>
</feature>
<evidence type="ECO:0000256" key="1">
    <source>
        <dbReference type="ARBA" id="ARBA00004141"/>
    </source>
</evidence>
<evidence type="ECO:0000313" key="6">
    <source>
        <dbReference type="EMBL" id="OXA44500.1"/>
    </source>
</evidence>
<keyword evidence="3 5" id="KW-1133">Transmembrane helix</keyword>
<keyword evidence="2 5" id="KW-0812">Transmembrane</keyword>
<sequence length="513" mass="57096">MFGCFKTGVFHPNGKTLSTTTVISTVDDEKHTEVSEEEDKHGFARMLTDWRSVCILLFLYTLQGLPLGLAGSIPLIIQERNVTYSEQAKFSLAGWPFSLKLLWAPLVDAIYFRRIGRRKSWLIPVQYLIGGTMLFLSFWVDHLLDSLQIGVLTGFFFFLNFLTATQDVAVDGWALTMLKKENVGLASTCNAVGQSFGAFIGYAVFINLNSPSFSNKWFRTVPNNEVGIVTLASFMGIWSIIYFVCTTLLLIFKNEEDEPGAENGDGEKNNNSIVSSYLRLWDILKLPSVRKCVLFYFTSSLGFAAVHALSELKFVEAGLPKEVKAQLSVPLIPISLLVPVLVSKWTVGVKPMSLFMKVYIFALLTTGVIAGMVWVTGEVKDDHGGFPSWYVPTLLAVEAILKIVETIMFVAKMAFVARISDPAHGATFMTMYNTVSNLGSAWPRAAALWLVDPLTFKSCPSNESGSLCTTTFDGYYVETIACIVIGLVWFLWGNVTIKKLQKKPETVWKLEKK</sequence>
<evidence type="ECO:0000256" key="4">
    <source>
        <dbReference type="ARBA" id="ARBA00023136"/>
    </source>
</evidence>
<dbReference type="InterPro" id="IPR004752">
    <property type="entry name" value="AmpG_permease/AT-1"/>
</dbReference>
<feature type="transmembrane region" description="Helical" evidence="5">
    <location>
        <begin position="475"/>
        <end position="493"/>
    </location>
</feature>
<dbReference type="GO" id="GO:0008521">
    <property type="term" value="F:acetyl-CoA transmembrane transporter activity"/>
    <property type="evidence" value="ECO:0007669"/>
    <property type="project" value="InterPro"/>
</dbReference>
<dbReference type="OMA" id="GTINQFQ"/>
<gene>
    <name evidence="6" type="ORF">Fcan01_20553</name>
</gene>
<evidence type="ECO:0000256" key="5">
    <source>
        <dbReference type="SAM" id="Phobius"/>
    </source>
</evidence>
<accession>A0A226DH95</accession>
<evidence type="ECO:0000256" key="2">
    <source>
        <dbReference type="ARBA" id="ARBA00022692"/>
    </source>
</evidence>
<comment type="caution">
    <text evidence="6">The sequence shown here is derived from an EMBL/GenBank/DDBJ whole genome shotgun (WGS) entry which is preliminary data.</text>
</comment>
<dbReference type="Pfam" id="PF13000">
    <property type="entry name" value="Acatn"/>
    <property type="match status" value="2"/>
</dbReference>
<evidence type="ECO:0000313" key="7">
    <source>
        <dbReference type="Proteomes" id="UP000198287"/>
    </source>
</evidence>
<protein>
    <submittedName>
        <fullName evidence="6">Acetyl-coenzyme A transporter 1</fullName>
    </submittedName>
</protein>
<dbReference type="Gene3D" id="1.20.1250.20">
    <property type="entry name" value="MFS general substrate transporter like domains"/>
    <property type="match status" value="1"/>
</dbReference>
<feature type="transmembrane region" description="Helical" evidence="5">
    <location>
        <begin position="53"/>
        <end position="77"/>
    </location>
</feature>
<proteinExistence type="predicted"/>
<evidence type="ECO:0000256" key="3">
    <source>
        <dbReference type="ARBA" id="ARBA00022989"/>
    </source>
</evidence>
<keyword evidence="4 5" id="KW-0472">Membrane</keyword>
<dbReference type="PANTHER" id="PTHR12778">
    <property type="entry name" value="SOLUTE CARRIER FAMILY 33 ACETYL-COA TRANSPORTER -RELATED"/>
    <property type="match status" value="1"/>
</dbReference>
<feature type="transmembrane region" description="Helical" evidence="5">
    <location>
        <begin position="359"/>
        <end position="377"/>
    </location>
</feature>
<dbReference type="AlphaFoldDB" id="A0A226DH95"/>
<dbReference type="GO" id="GO:0035348">
    <property type="term" value="P:acetyl-CoA transmembrane transport"/>
    <property type="evidence" value="ECO:0007669"/>
    <property type="project" value="InterPro"/>
</dbReference>
<feature type="transmembrane region" description="Helical" evidence="5">
    <location>
        <begin position="146"/>
        <end position="162"/>
    </location>
</feature>
<feature type="transmembrane region" description="Helical" evidence="5">
    <location>
        <begin position="121"/>
        <end position="140"/>
    </location>
</feature>
<dbReference type="EMBL" id="LNIX01000019">
    <property type="protein sequence ID" value="OXA44500.1"/>
    <property type="molecule type" value="Genomic_DNA"/>
</dbReference>
<feature type="transmembrane region" description="Helical" evidence="5">
    <location>
        <begin position="92"/>
        <end position="112"/>
    </location>
</feature>
<feature type="transmembrane region" description="Helical" evidence="5">
    <location>
        <begin position="183"/>
        <end position="206"/>
    </location>
</feature>